<dbReference type="HOGENOM" id="CLU_3107292_0_0_1"/>
<dbReference type="EMBL" id="KN833688">
    <property type="protein sequence ID" value="KIK29670.1"/>
    <property type="molecule type" value="Genomic_DNA"/>
</dbReference>
<dbReference type="AlphaFoldDB" id="A0A0C9YX31"/>
<dbReference type="Proteomes" id="UP000054018">
    <property type="component" value="Unassembled WGS sequence"/>
</dbReference>
<reference evidence="2" key="2">
    <citation type="submission" date="2015-01" db="EMBL/GenBank/DDBJ databases">
        <title>Evolutionary Origins and Diversification of the Mycorrhizal Mutualists.</title>
        <authorList>
            <consortium name="DOE Joint Genome Institute"/>
            <consortium name="Mycorrhizal Genomics Consortium"/>
            <person name="Kohler A."/>
            <person name="Kuo A."/>
            <person name="Nagy L.G."/>
            <person name="Floudas D."/>
            <person name="Copeland A."/>
            <person name="Barry K.W."/>
            <person name="Cichocki N."/>
            <person name="Veneault-Fourrey C."/>
            <person name="LaButti K."/>
            <person name="Lindquist E.A."/>
            <person name="Lipzen A."/>
            <person name="Lundell T."/>
            <person name="Morin E."/>
            <person name="Murat C."/>
            <person name="Riley R."/>
            <person name="Ohm R."/>
            <person name="Sun H."/>
            <person name="Tunlid A."/>
            <person name="Henrissat B."/>
            <person name="Grigoriev I.V."/>
            <person name="Hibbett D.S."/>
            <person name="Martin F."/>
        </authorList>
    </citation>
    <scope>NUCLEOTIDE SEQUENCE [LARGE SCALE GENOMIC DNA]</scope>
    <source>
        <strain evidence="2">441</strain>
    </source>
</reference>
<organism evidence="1 2">
    <name type="scientific">Pisolithus microcarpus 441</name>
    <dbReference type="NCBI Taxonomy" id="765257"/>
    <lineage>
        <taxon>Eukaryota</taxon>
        <taxon>Fungi</taxon>
        <taxon>Dikarya</taxon>
        <taxon>Basidiomycota</taxon>
        <taxon>Agaricomycotina</taxon>
        <taxon>Agaricomycetes</taxon>
        <taxon>Agaricomycetidae</taxon>
        <taxon>Boletales</taxon>
        <taxon>Sclerodermatineae</taxon>
        <taxon>Pisolithaceae</taxon>
        <taxon>Pisolithus</taxon>
    </lineage>
</organism>
<name>A0A0C9YX31_9AGAM</name>
<gene>
    <name evidence="1" type="ORF">PISMIDRAFT_437954</name>
</gene>
<evidence type="ECO:0000313" key="2">
    <source>
        <dbReference type="Proteomes" id="UP000054018"/>
    </source>
</evidence>
<sequence>MRCGVRNSSLRWQVIPHHTSSQPTSKIRKMQYGGARPGVVQYQISVQYCIC</sequence>
<proteinExistence type="predicted"/>
<evidence type="ECO:0000313" key="1">
    <source>
        <dbReference type="EMBL" id="KIK29670.1"/>
    </source>
</evidence>
<protein>
    <submittedName>
        <fullName evidence="1">Uncharacterized protein</fullName>
    </submittedName>
</protein>
<accession>A0A0C9YX31</accession>
<keyword evidence="2" id="KW-1185">Reference proteome</keyword>
<reference evidence="1 2" key="1">
    <citation type="submission" date="2014-04" db="EMBL/GenBank/DDBJ databases">
        <authorList>
            <consortium name="DOE Joint Genome Institute"/>
            <person name="Kuo A."/>
            <person name="Kohler A."/>
            <person name="Costa M.D."/>
            <person name="Nagy L.G."/>
            <person name="Floudas D."/>
            <person name="Copeland A."/>
            <person name="Barry K.W."/>
            <person name="Cichocki N."/>
            <person name="Veneault-Fourrey C."/>
            <person name="LaButti K."/>
            <person name="Lindquist E.A."/>
            <person name="Lipzen A."/>
            <person name="Lundell T."/>
            <person name="Morin E."/>
            <person name="Murat C."/>
            <person name="Sun H."/>
            <person name="Tunlid A."/>
            <person name="Henrissat B."/>
            <person name="Grigoriev I.V."/>
            <person name="Hibbett D.S."/>
            <person name="Martin F."/>
            <person name="Nordberg H.P."/>
            <person name="Cantor M.N."/>
            <person name="Hua S.X."/>
        </authorList>
    </citation>
    <scope>NUCLEOTIDE SEQUENCE [LARGE SCALE GENOMIC DNA]</scope>
    <source>
        <strain evidence="1 2">441</strain>
    </source>
</reference>